<dbReference type="GO" id="GO:0005783">
    <property type="term" value="C:endoplasmic reticulum"/>
    <property type="evidence" value="ECO:0007669"/>
    <property type="project" value="TreeGrafter"/>
</dbReference>
<feature type="compositionally biased region" description="Polar residues" evidence="5">
    <location>
        <begin position="412"/>
        <end position="425"/>
    </location>
</feature>
<feature type="transmembrane region" description="Helical" evidence="6">
    <location>
        <begin position="537"/>
        <end position="558"/>
    </location>
</feature>
<feature type="transmembrane region" description="Helical" evidence="6">
    <location>
        <begin position="296"/>
        <end position="315"/>
    </location>
</feature>
<name>A0A9P6M1P6_MORAP</name>
<dbReference type="EMBL" id="JAAAHY010000592">
    <property type="protein sequence ID" value="KAF9961264.1"/>
    <property type="molecule type" value="Genomic_DNA"/>
</dbReference>
<feature type="transmembrane region" description="Helical" evidence="6">
    <location>
        <begin position="501"/>
        <end position="522"/>
    </location>
</feature>
<evidence type="ECO:0000256" key="1">
    <source>
        <dbReference type="ARBA" id="ARBA00004141"/>
    </source>
</evidence>
<comment type="subcellular location">
    <subcellularLocation>
        <location evidence="1">Membrane</location>
        <topology evidence="1">Multi-pass membrane protein</topology>
    </subcellularLocation>
</comment>
<protein>
    <recommendedName>
        <fullName evidence="9">Auxin efflux carrier</fullName>
    </recommendedName>
</protein>
<feature type="transmembrane region" description="Helical" evidence="6">
    <location>
        <begin position="70"/>
        <end position="92"/>
    </location>
</feature>
<feature type="region of interest" description="Disordered" evidence="5">
    <location>
        <begin position="401"/>
        <end position="430"/>
    </location>
</feature>
<dbReference type="Proteomes" id="UP000738359">
    <property type="component" value="Unassembled WGS sequence"/>
</dbReference>
<feature type="transmembrane region" description="Helical" evidence="6">
    <location>
        <begin position="335"/>
        <end position="353"/>
    </location>
</feature>
<evidence type="ECO:0008006" key="9">
    <source>
        <dbReference type="Google" id="ProtNLM"/>
    </source>
</evidence>
<keyword evidence="8" id="KW-1185">Reference proteome</keyword>
<evidence type="ECO:0000256" key="5">
    <source>
        <dbReference type="SAM" id="MobiDB-lite"/>
    </source>
</evidence>
<evidence type="ECO:0000256" key="3">
    <source>
        <dbReference type="ARBA" id="ARBA00022989"/>
    </source>
</evidence>
<reference evidence="7" key="1">
    <citation type="journal article" date="2020" name="Fungal Divers.">
        <title>Resolving the Mortierellaceae phylogeny through synthesis of multi-gene phylogenetics and phylogenomics.</title>
        <authorList>
            <person name="Vandepol N."/>
            <person name="Liber J."/>
            <person name="Desiro A."/>
            <person name="Na H."/>
            <person name="Kennedy M."/>
            <person name="Barry K."/>
            <person name="Grigoriev I.V."/>
            <person name="Miller A.N."/>
            <person name="O'Donnell K."/>
            <person name="Stajich J.E."/>
            <person name="Bonito G."/>
        </authorList>
    </citation>
    <scope>NUCLEOTIDE SEQUENCE</scope>
    <source>
        <strain evidence="7">CK1249</strain>
    </source>
</reference>
<organism evidence="7 8">
    <name type="scientific">Mortierella alpina</name>
    <name type="common">Oleaginous fungus</name>
    <name type="synonym">Mortierella renispora</name>
    <dbReference type="NCBI Taxonomy" id="64518"/>
    <lineage>
        <taxon>Eukaryota</taxon>
        <taxon>Fungi</taxon>
        <taxon>Fungi incertae sedis</taxon>
        <taxon>Mucoromycota</taxon>
        <taxon>Mortierellomycotina</taxon>
        <taxon>Mortierellomycetes</taxon>
        <taxon>Mortierellales</taxon>
        <taxon>Mortierellaceae</taxon>
        <taxon>Mortierella</taxon>
    </lineage>
</organism>
<keyword evidence="4 6" id="KW-0472">Membrane</keyword>
<dbReference type="GO" id="GO:0016020">
    <property type="term" value="C:membrane"/>
    <property type="evidence" value="ECO:0007669"/>
    <property type="project" value="UniProtKB-SubCell"/>
</dbReference>
<gene>
    <name evidence="7" type="ORF">BGZ70_008335</name>
</gene>
<feature type="transmembrane region" description="Helical" evidence="6">
    <location>
        <begin position="149"/>
        <end position="167"/>
    </location>
</feature>
<evidence type="ECO:0000256" key="6">
    <source>
        <dbReference type="SAM" id="Phobius"/>
    </source>
</evidence>
<feature type="region of interest" description="Disordered" evidence="5">
    <location>
        <begin position="446"/>
        <end position="486"/>
    </location>
</feature>
<evidence type="ECO:0000256" key="2">
    <source>
        <dbReference type="ARBA" id="ARBA00022692"/>
    </source>
</evidence>
<dbReference type="InterPro" id="IPR004776">
    <property type="entry name" value="Mem_transp_PIN-like"/>
</dbReference>
<feature type="transmembrane region" description="Helical" evidence="6">
    <location>
        <begin position="44"/>
        <end position="64"/>
    </location>
</feature>
<feature type="compositionally biased region" description="Acidic residues" evidence="5">
    <location>
        <begin position="466"/>
        <end position="478"/>
    </location>
</feature>
<proteinExistence type="predicted"/>
<keyword evidence="2 6" id="KW-0812">Transmembrane</keyword>
<feature type="transmembrane region" description="Helical" evidence="6">
    <location>
        <begin position="570"/>
        <end position="594"/>
    </location>
</feature>
<dbReference type="Pfam" id="PF03547">
    <property type="entry name" value="Mem_trans"/>
    <property type="match status" value="2"/>
</dbReference>
<dbReference type="PANTHER" id="PTHR31794:SF2">
    <property type="entry name" value="AUXIN EFFLUX TRANSPORTER FAMILY PROTEIN (EUROFUNG)"/>
    <property type="match status" value="1"/>
</dbReference>
<dbReference type="GO" id="GO:0055085">
    <property type="term" value="P:transmembrane transport"/>
    <property type="evidence" value="ECO:0007669"/>
    <property type="project" value="InterPro"/>
</dbReference>
<accession>A0A9P6M1P6</accession>
<comment type="caution">
    <text evidence="7">The sequence shown here is derived from an EMBL/GenBank/DDBJ whole genome shotgun (WGS) entry which is preliminary data.</text>
</comment>
<dbReference type="PANTHER" id="PTHR31794">
    <property type="entry name" value="AUXIN EFFLUX TRANSPORTER FAMILY PROTEIN (EUROFUNG)"/>
    <property type="match status" value="1"/>
</dbReference>
<dbReference type="AlphaFoldDB" id="A0A9P6M1P6"/>
<evidence type="ECO:0000313" key="8">
    <source>
        <dbReference type="Proteomes" id="UP000738359"/>
    </source>
</evidence>
<dbReference type="OrthoDB" id="191139at2759"/>
<keyword evidence="3 6" id="KW-1133">Transmembrane helix</keyword>
<sequence>MDWFVLAGAAAEAVSQVLVVVFCGVVLSKTGYLSQSAQKSISRVNLYFMTPCLLFTKIASTINWTQFKAFWPIPAFYVLFSAISWIVAKVGSRFLRFSKDEEKFVIASVLFSNTNSLPMALLQSLAFSAAGDRLLRDEFDTKADVAARGISYILFYAIFGNLVRWSYGFNLLVPKDKGSESSSPEQLLAPSVVINVDRPSASRRSDASVLTLPSDYQQLRFSNADQTGVLFEPTSSMKPSSIPNNSSSFLHPLSQPTGSPAARSPAVSIRSATESILLQRASTAYERVRQVLTPPLLTALVALVIGLVPALHKLFMSPDSTVYRFLVQPIEGCGAAAIPMILLCLGAQVVHFGDSTSVSTKSASSRHHKARAVGSPVDFPTIVTAEGPYQTGLGIYTNAQQEEMSSDEERGNSGSSSNQEDTSYGSGIATRRSNASSSATLLLPNHALSNTRPFRGGSGAGSSSEESSDDEDDDDDEALPLLGSGQGAEEARHRFRCITPVAFSLFARMVLVPVACMPSILFHPESLSPILTMDPTFSLALVLIAAAPTAINMIQICQIKGFFEREMASVLFWSYCIYGIPSVLGWSLVGLWAAGRE</sequence>
<feature type="transmembrane region" description="Helical" evidence="6">
    <location>
        <begin position="13"/>
        <end position="32"/>
    </location>
</feature>
<evidence type="ECO:0000256" key="4">
    <source>
        <dbReference type="ARBA" id="ARBA00023136"/>
    </source>
</evidence>
<feature type="transmembrane region" description="Helical" evidence="6">
    <location>
        <begin position="104"/>
        <end position="129"/>
    </location>
</feature>
<evidence type="ECO:0000313" key="7">
    <source>
        <dbReference type="EMBL" id="KAF9961264.1"/>
    </source>
</evidence>